<dbReference type="AlphaFoldDB" id="A0A1Q6DV15"/>
<dbReference type="CDD" id="cd22235">
    <property type="entry name" value="RHH_CopG_archaea"/>
    <property type="match status" value="1"/>
</dbReference>
<evidence type="ECO:0000256" key="1">
    <source>
        <dbReference type="SAM" id="Coils"/>
    </source>
</evidence>
<accession>A0A1Q6DV15</accession>
<keyword evidence="1" id="KW-0175">Coiled coil</keyword>
<dbReference type="InParanoid" id="A0A1Q6DV15"/>
<protein>
    <submittedName>
        <fullName evidence="2">RHH/copG family antitoxin</fullName>
    </submittedName>
</protein>
<dbReference type="STRING" id="1903181.BTN85_0637"/>
<name>A0A1Q6DV15_METT1</name>
<evidence type="ECO:0000313" key="2">
    <source>
        <dbReference type="EMBL" id="OKY78152.1"/>
    </source>
</evidence>
<comment type="caution">
    <text evidence="2">The sequence shown here is derived from an EMBL/GenBank/DDBJ whole genome shotgun (WGS) entry which is preliminary data.</text>
</comment>
<proteinExistence type="predicted"/>
<dbReference type="Proteomes" id="UP000185744">
    <property type="component" value="Unassembled WGS sequence"/>
</dbReference>
<gene>
    <name evidence="2" type="ORF">BTN85_0637</name>
</gene>
<sequence>MTKSNPRRVTIVLDDETEDLLEDLKEELDSNQSEVLRKSLNFYANNRDLIEKEGKEIVKFYTDMLLKGEHIILDVDHWTIFLDYLNDLPEENEFWNDLSKVARNHAEQLKEKIDSPKEYLKRIESCNFYDLQEEGNGEFTLILRSKETRRFISQLVGQTLTEMGFEIKIKENISKIRVKVK</sequence>
<reference evidence="2" key="1">
    <citation type="submission" date="2016-12" db="EMBL/GenBank/DDBJ databases">
        <title>Discovery of methanogenic haloarchaea.</title>
        <authorList>
            <person name="Sorokin D.Y."/>
            <person name="Makarova K.S."/>
            <person name="Abbas B."/>
            <person name="Ferrer M."/>
            <person name="Golyshin P.N."/>
        </authorList>
    </citation>
    <scope>NUCLEOTIDE SEQUENCE [LARGE SCALE GENOMIC DNA]</scope>
    <source>
        <strain evidence="2">HMET1</strain>
    </source>
</reference>
<evidence type="ECO:0000313" key="3">
    <source>
        <dbReference type="Proteomes" id="UP000185744"/>
    </source>
</evidence>
<feature type="coiled-coil region" evidence="1">
    <location>
        <begin position="14"/>
        <end position="41"/>
    </location>
</feature>
<keyword evidence="3" id="KW-1185">Reference proteome</keyword>
<organism evidence="2 3">
    <name type="scientific">Methanohalarchaeum thermophilum</name>
    <dbReference type="NCBI Taxonomy" id="1903181"/>
    <lineage>
        <taxon>Archaea</taxon>
        <taxon>Methanobacteriati</taxon>
        <taxon>Methanobacteriota</taxon>
        <taxon>Methanonatronarchaeia</taxon>
        <taxon>Methanonatronarchaeales</taxon>
        <taxon>Methanonatronarchaeaceae</taxon>
        <taxon>Candidatus Methanohalarchaeum</taxon>
    </lineage>
</organism>
<dbReference type="EMBL" id="MSDW01000001">
    <property type="protein sequence ID" value="OKY78152.1"/>
    <property type="molecule type" value="Genomic_DNA"/>
</dbReference>